<dbReference type="PANTHER" id="PTHR43130">
    <property type="entry name" value="ARAC-FAMILY TRANSCRIPTIONAL REGULATOR"/>
    <property type="match status" value="1"/>
</dbReference>
<keyword evidence="5" id="KW-1185">Reference proteome</keyword>
<dbReference type="InterPro" id="IPR052158">
    <property type="entry name" value="INH-QAR"/>
</dbReference>
<evidence type="ECO:0000313" key="5">
    <source>
        <dbReference type="Proteomes" id="UP001500027"/>
    </source>
</evidence>
<dbReference type="PANTHER" id="PTHR43130:SF3">
    <property type="entry name" value="HTH-TYPE TRANSCRIPTIONAL REGULATOR RV1931C"/>
    <property type="match status" value="1"/>
</dbReference>
<gene>
    <name evidence="4" type="ORF">GCM10022257_09890</name>
</gene>
<evidence type="ECO:0000313" key="4">
    <source>
        <dbReference type="EMBL" id="GAA4268888.1"/>
    </source>
</evidence>
<dbReference type="Pfam" id="PF01965">
    <property type="entry name" value="DJ-1_PfpI"/>
    <property type="match status" value="1"/>
</dbReference>
<dbReference type="InterPro" id="IPR002818">
    <property type="entry name" value="DJ-1/PfpI"/>
</dbReference>
<dbReference type="EMBL" id="BAABAV010000001">
    <property type="protein sequence ID" value="GAA4268888.1"/>
    <property type="molecule type" value="Genomic_DNA"/>
</dbReference>
<reference evidence="5" key="1">
    <citation type="journal article" date="2019" name="Int. J. Syst. Evol. Microbiol.">
        <title>The Global Catalogue of Microorganisms (GCM) 10K type strain sequencing project: providing services to taxonomists for standard genome sequencing and annotation.</title>
        <authorList>
            <consortium name="The Broad Institute Genomics Platform"/>
            <consortium name="The Broad Institute Genome Sequencing Center for Infectious Disease"/>
            <person name="Wu L."/>
            <person name="Ma J."/>
        </authorList>
    </citation>
    <scope>NUCLEOTIDE SEQUENCE [LARGE SCALE GENOMIC DNA]</scope>
    <source>
        <strain evidence="5">JCM 17452</strain>
    </source>
</reference>
<dbReference type="InterPro" id="IPR018060">
    <property type="entry name" value="HTH_AraC"/>
</dbReference>
<dbReference type="SMART" id="SM00342">
    <property type="entry name" value="HTH_ARAC"/>
    <property type="match status" value="1"/>
</dbReference>
<dbReference type="InterPro" id="IPR029062">
    <property type="entry name" value="Class_I_gatase-like"/>
</dbReference>
<dbReference type="Pfam" id="PF12833">
    <property type="entry name" value="HTH_18"/>
    <property type="match status" value="1"/>
</dbReference>
<keyword evidence="1" id="KW-0805">Transcription regulation</keyword>
<name>A0ABP8E9H1_9FLAO</name>
<feature type="domain" description="HTH araC/xylS-type" evidence="3">
    <location>
        <begin position="224"/>
        <end position="322"/>
    </location>
</feature>
<evidence type="ECO:0000259" key="3">
    <source>
        <dbReference type="PROSITE" id="PS01124"/>
    </source>
</evidence>
<dbReference type="Gene3D" id="1.10.10.60">
    <property type="entry name" value="Homeodomain-like"/>
    <property type="match status" value="2"/>
</dbReference>
<sequence>MKHISVLVPSGNSIVDTIIAPYNLLNMAISYSMQLSKSHKKPFKIDLVGLTLEPVLYQGLFSIQPTATISDIDKTDLIIISPISGDLVLEVQQNIKFVHWIKEQRIKNGAELASLCKGSFLLAETGLLNGKSCTTHWTAHDLFKQRYPKVNLIQEKIICEDNGIYSSGGAYSILNFTLYLIERYFGRETAIWCSKIAEIDFDRKSQSEFIIFNGQKDHSDAAIHKAQEYIENNFKNKLSVEQIADVVNLGSRSFLRRFKKATFNTPIEYIRRVKVEAAKKQLESTAKSILEVMYFIGYNDEKAFRTTFRRYSGLSPKEYQKKYNREMAFAS</sequence>
<dbReference type="SUPFAM" id="SSF46689">
    <property type="entry name" value="Homeodomain-like"/>
    <property type="match status" value="2"/>
</dbReference>
<dbReference type="SUPFAM" id="SSF52317">
    <property type="entry name" value="Class I glutamine amidotransferase-like"/>
    <property type="match status" value="1"/>
</dbReference>
<accession>A0ABP8E9H1</accession>
<evidence type="ECO:0000256" key="1">
    <source>
        <dbReference type="ARBA" id="ARBA00023015"/>
    </source>
</evidence>
<comment type="caution">
    <text evidence="4">The sequence shown here is derived from an EMBL/GenBank/DDBJ whole genome shotgun (WGS) entry which is preliminary data.</text>
</comment>
<keyword evidence="2" id="KW-0804">Transcription</keyword>
<evidence type="ECO:0000256" key="2">
    <source>
        <dbReference type="ARBA" id="ARBA00023163"/>
    </source>
</evidence>
<dbReference type="Gene3D" id="3.40.50.880">
    <property type="match status" value="1"/>
</dbReference>
<dbReference type="Proteomes" id="UP001500027">
    <property type="component" value="Unassembled WGS sequence"/>
</dbReference>
<dbReference type="RefSeq" id="WP_139001182.1">
    <property type="nucleotide sequence ID" value="NZ_BAABAV010000001.1"/>
</dbReference>
<proteinExistence type="predicted"/>
<protein>
    <submittedName>
        <fullName evidence="4">Helix-turn-helix domain-containing protein</fullName>
    </submittedName>
</protein>
<organism evidence="4 5">
    <name type="scientific">Hyunsoonleella aestuarii</name>
    <dbReference type="NCBI Taxonomy" id="912802"/>
    <lineage>
        <taxon>Bacteria</taxon>
        <taxon>Pseudomonadati</taxon>
        <taxon>Bacteroidota</taxon>
        <taxon>Flavobacteriia</taxon>
        <taxon>Flavobacteriales</taxon>
        <taxon>Flavobacteriaceae</taxon>
    </lineage>
</organism>
<dbReference type="InterPro" id="IPR009057">
    <property type="entry name" value="Homeodomain-like_sf"/>
</dbReference>
<dbReference type="PROSITE" id="PS01124">
    <property type="entry name" value="HTH_ARAC_FAMILY_2"/>
    <property type="match status" value="1"/>
</dbReference>